<keyword evidence="3" id="KW-1185">Reference proteome</keyword>
<protein>
    <submittedName>
        <fullName evidence="2">Uncharacterized protein</fullName>
    </submittedName>
</protein>
<organism evidence="2 3">
    <name type="scientific">Imshaugia aleurites</name>
    <dbReference type="NCBI Taxonomy" id="172621"/>
    <lineage>
        <taxon>Eukaryota</taxon>
        <taxon>Fungi</taxon>
        <taxon>Dikarya</taxon>
        <taxon>Ascomycota</taxon>
        <taxon>Pezizomycotina</taxon>
        <taxon>Lecanoromycetes</taxon>
        <taxon>OSLEUM clade</taxon>
        <taxon>Lecanoromycetidae</taxon>
        <taxon>Lecanorales</taxon>
        <taxon>Lecanorineae</taxon>
        <taxon>Parmeliaceae</taxon>
        <taxon>Imshaugia</taxon>
    </lineage>
</organism>
<accession>A0A8H3G716</accession>
<evidence type="ECO:0000313" key="2">
    <source>
        <dbReference type="EMBL" id="CAF9937035.1"/>
    </source>
</evidence>
<keyword evidence="1" id="KW-0812">Transmembrane</keyword>
<evidence type="ECO:0000313" key="3">
    <source>
        <dbReference type="Proteomes" id="UP000664534"/>
    </source>
</evidence>
<proteinExistence type="predicted"/>
<comment type="caution">
    <text evidence="2">The sequence shown here is derived from an EMBL/GenBank/DDBJ whole genome shotgun (WGS) entry which is preliminary data.</text>
</comment>
<dbReference type="Proteomes" id="UP000664534">
    <property type="component" value="Unassembled WGS sequence"/>
</dbReference>
<evidence type="ECO:0000256" key="1">
    <source>
        <dbReference type="SAM" id="Phobius"/>
    </source>
</evidence>
<gene>
    <name evidence="2" type="ORF">IMSHALPRED_010993</name>
</gene>
<keyword evidence="1" id="KW-1133">Transmembrane helix</keyword>
<dbReference type="AlphaFoldDB" id="A0A8H3G716"/>
<name>A0A8H3G716_9LECA</name>
<reference evidence="2" key="1">
    <citation type="submission" date="2021-03" db="EMBL/GenBank/DDBJ databases">
        <authorList>
            <person name="Tagirdzhanova G."/>
        </authorList>
    </citation>
    <scope>NUCLEOTIDE SEQUENCE</scope>
</reference>
<dbReference type="EMBL" id="CAJPDT010000096">
    <property type="protein sequence ID" value="CAF9937035.1"/>
    <property type="molecule type" value="Genomic_DNA"/>
</dbReference>
<feature type="transmembrane region" description="Helical" evidence="1">
    <location>
        <begin position="6"/>
        <end position="24"/>
    </location>
</feature>
<sequence length="152" mass="16444">MAGRRIAIVGIPVAAIGGYYFYAAGGDSKVAQKKAEHDAESAKASLKGQSVSSAEAKKQGEEWAQIAGSKIDRTVDDVRSKVHDADKTISSKVSEAEAKFEKLKNDTASQFDKTKNDTKKEFNQSVDTFDKTVERKTSEAKSGISSWFGFGK</sequence>
<keyword evidence="1" id="KW-0472">Membrane</keyword>
<dbReference type="OrthoDB" id="5355126at2759"/>